<dbReference type="Pfam" id="PF14492">
    <property type="entry name" value="EFG_III"/>
    <property type="match status" value="1"/>
</dbReference>
<dbReference type="SMART" id="SM00889">
    <property type="entry name" value="EFG_IV"/>
    <property type="match status" value="1"/>
</dbReference>
<dbReference type="PROSITE" id="PS51722">
    <property type="entry name" value="G_TR_2"/>
    <property type="match status" value="1"/>
</dbReference>
<gene>
    <name evidence="5" type="ORF">SAMN02910429_01273</name>
</gene>
<dbReference type="PROSITE" id="PS00301">
    <property type="entry name" value="G_TR_1"/>
    <property type="match status" value="1"/>
</dbReference>
<dbReference type="InterPro" id="IPR005225">
    <property type="entry name" value="Small_GTP-bd"/>
</dbReference>
<evidence type="ECO:0000256" key="2">
    <source>
        <dbReference type="ARBA" id="ARBA00022917"/>
    </source>
</evidence>
<dbReference type="SUPFAM" id="SSF52540">
    <property type="entry name" value="P-loop containing nucleoside triphosphate hydrolases"/>
    <property type="match status" value="1"/>
</dbReference>
<dbReference type="Pfam" id="PF00679">
    <property type="entry name" value="EFG_C"/>
    <property type="match status" value="1"/>
</dbReference>
<reference evidence="6" key="1">
    <citation type="submission" date="2016-10" db="EMBL/GenBank/DDBJ databases">
        <authorList>
            <person name="Varghese N."/>
            <person name="Submissions S."/>
        </authorList>
    </citation>
    <scope>NUCLEOTIDE SEQUENCE [LARGE SCALE GENOMIC DNA]</scope>
    <source>
        <strain evidence="6">S1b</strain>
    </source>
</reference>
<dbReference type="GO" id="GO:0005525">
    <property type="term" value="F:GTP binding"/>
    <property type="evidence" value="ECO:0007669"/>
    <property type="project" value="UniProtKB-KW"/>
</dbReference>
<dbReference type="SUPFAM" id="SSF54980">
    <property type="entry name" value="EF-G C-terminal domain-like"/>
    <property type="match status" value="2"/>
</dbReference>
<protein>
    <submittedName>
        <fullName evidence="5">Small GTP-binding protein domain-containing protein</fullName>
    </submittedName>
</protein>
<keyword evidence="2" id="KW-0648">Protein biosynthesis</keyword>
<accession>A0A1H9SNX7</accession>
<dbReference type="SUPFAM" id="SSF54211">
    <property type="entry name" value="Ribosomal protein S5 domain 2-like"/>
    <property type="match status" value="1"/>
</dbReference>
<dbReference type="Gene3D" id="3.30.230.10">
    <property type="match status" value="1"/>
</dbReference>
<dbReference type="Pfam" id="PF00009">
    <property type="entry name" value="GTP_EFTU"/>
    <property type="match status" value="1"/>
</dbReference>
<dbReference type="Pfam" id="PF03764">
    <property type="entry name" value="EFG_IV"/>
    <property type="match status" value="1"/>
</dbReference>
<dbReference type="Proteomes" id="UP000182471">
    <property type="component" value="Unassembled WGS sequence"/>
</dbReference>
<dbReference type="InterPro" id="IPR041095">
    <property type="entry name" value="EFG_II"/>
</dbReference>
<dbReference type="InterPro" id="IPR035647">
    <property type="entry name" value="EFG_III/V"/>
</dbReference>
<dbReference type="NCBIfam" id="TIGR00231">
    <property type="entry name" value="small_GTP"/>
    <property type="match status" value="1"/>
</dbReference>
<dbReference type="InterPro" id="IPR014721">
    <property type="entry name" value="Ribsml_uS5_D2-typ_fold_subgr"/>
</dbReference>
<keyword evidence="1" id="KW-0547">Nucleotide-binding</keyword>
<dbReference type="InterPro" id="IPR005517">
    <property type="entry name" value="Transl_elong_EFG/EF2_IV"/>
</dbReference>
<organism evidence="5 6">
    <name type="scientific">Lachnobacterium bovis</name>
    <dbReference type="NCBI Taxonomy" id="140626"/>
    <lineage>
        <taxon>Bacteria</taxon>
        <taxon>Bacillati</taxon>
        <taxon>Bacillota</taxon>
        <taxon>Clostridia</taxon>
        <taxon>Lachnospirales</taxon>
        <taxon>Lachnospiraceae</taxon>
        <taxon>Lachnobacterium</taxon>
    </lineage>
</organism>
<dbReference type="InterPro" id="IPR027417">
    <property type="entry name" value="P-loop_NTPase"/>
</dbReference>
<keyword evidence="3" id="KW-0342">GTP-binding</keyword>
<dbReference type="PRINTS" id="PR00315">
    <property type="entry name" value="ELONGATNFCT"/>
</dbReference>
<dbReference type="InterPro" id="IPR000795">
    <property type="entry name" value="T_Tr_GTP-bd_dom"/>
</dbReference>
<dbReference type="InterPro" id="IPR000640">
    <property type="entry name" value="EFG_V-like"/>
</dbReference>
<dbReference type="CDD" id="cd10912">
    <property type="entry name" value="PIN_YacP-like"/>
    <property type="match status" value="1"/>
</dbReference>
<dbReference type="InterPro" id="IPR031157">
    <property type="entry name" value="G_TR_CS"/>
</dbReference>
<dbReference type="PANTHER" id="PTHR43261">
    <property type="entry name" value="TRANSLATION ELONGATION FACTOR G-RELATED"/>
    <property type="match status" value="1"/>
</dbReference>
<dbReference type="Gene3D" id="2.40.30.10">
    <property type="entry name" value="Translation factors"/>
    <property type="match status" value="1"/>
</dbReference>
<dbReference type="SUPFAM" id="SSF50447">
    <property type="entry name" value="Translation proteins"/>
    <property type="match status" value="1"/>
</dbReference>
<dbReference type="AlphaFoldDB" id="A0A1H9SNX7"/>
<dbReference type="PRINTS" id="PR01037">
    <property type="entry name" value="TCRTETOQM"/>
</dbReference>
<dbReference type="PANTHER" id="PTHR43261:SF1">
    <property type="entry name" value="RIBOSOME-RELEASING FACTOR 2, MITOCHONDRIAL"/>
    <property type="match status" value="1"/>
</dbReference>
<evidence type="ECO:0000313" key="6">
    <source>
        <dbReference type="Proteomes" id="UP000182471"/>
    </source>
</evidence>
<feature type="domain" description="Tr-type G" evidence="4">
    <location>
        <begin position="1"/>
        <end position="236"/>
    </location>
</feature>
<evidence type="ECO:0000259" key="4">
    <source>
        <dbReference type="PROSITE" id="PS51722"/>
    </source>
</evidence>
<name>A0A1H9SNX7_9FIRM</name>
<dbReference type="GO" id="GO:0006412">
    <property type="term" value="P:translation"/>
    <property type="evidence" value="ECO:0007669"/>
    <property type="project" value="UniProtKB-KW"/>
</dbReference>
<dbReference type="EMBL" id="FOGW01000012">
    <property type="protein sequence ID" value="SER86019.1"/>
    <property type="molecule type" value="Genomic_DNA"/>
</dbReference>
<dbReference type="GO" id="GO:0003924">
    <property type="term" value="F:GTPase activity"/>
    <property type="evidence" value="ECO:0007669"/>
    <property type="project" value="InterPro"/>
</dbReference>
<sequence>MKRINIGILAHVDAGKTTLSEALLYKTGQIRKLGRVDHKDAFLDTDSMEKDRGITIFSKQAKIKTKEMDITLLDTPGHVDFSAEMERTLEVLDYAILVISGTDKIQSHTRTVWKLLKHYNVPTFIFVNKMDLVGANKEEVLSELKGGLSNECVDFSVLFDNDGVKSDKKNEWEEEIAVSDESLLEKYMETGALEEKDISKVVSQRKVFPCIFGSALNLEGVEELFSIIEKYTSCPKYGDEFGARIYKIGHDVSGKRLTFLKVTGGTIKVKDLIEYTDNRRSENESDDTENTIAEKIDQIRIYSGEKFEAVDEVCAGTVCAVVGLTKTQAGMGLGFENNERETILEPVLNYQIFFPDNITKNQMLQNLRVLEEEDPKLNVVWNEELKEIHVQLMGPVQIEVLTHLIKERFDISVSFGEGSIVYKETVAKPIEGVGHFEPLRHYAEVHLLIEPGERGSGVTVASSCSTDILDLNWQRLITTHIEEKEHKGVLTGSGLTDVKITILTGRAHQKHTEGGDFRQATYRAIRNGLMKAKNLLLEPYFSFEIEVPKENIGRALSDMEQNFAKYNSPEFIQINGEEWTRLTGKVPVSTVTNYKSVLNEYTSGRGRISLNLEGYDICHNPQEVIAERAYNPEMDLRNTADSVFCAHGAGFVVPWAEVENYMHLDYVYQGGELNYSGYGDELENFDLQAFTALSKRKEEEKRKFEKMNSYEVDAQLQSIYQREFGMNKDDMLDYERKKWMKKNKSDDNKVSTVKVKKDRHGNPIYKKNKEQILIVDGYNIIFGWPDLYELANTNMDSARDKLLDELANYQGFKHCEIIVVFDAYKNKNNPGKHNMYHNINVVYTKEDEKADTYIERKVNELKDKYNITVASSDGLVQLTTMKFGALRLSARLLKEEIEAVCCNGMEQYRGSSDE</sequence>
<proteinExistence type="predicted"/>
<dbReference type="InterPro" id="IPR010298">
    <property type="entry name" value="YacP-like"/>
</dbReference>
<dbReference type="Pfam" id="PF05991">
    <property type="entry name" value="NYN_YacP"/>
    <property type="match status" value="1"/>
</dbReference>
<dbReference type="GO" id="GO:0032790">
    <property type="term" value="P:ribosome disassembly"/>
    <property type="evidence" value="ECO:0007669"/>
    <property type="project" value="TreeGrafter"/>
</dbReference>
<dbReference type="Gene3D" id="3.30.70.240">
    <property type="match status" value="1"/>
</dbReference>
<keyword evidence="6" id="KW-1185">Reference proteome</keyword>
<dbReference type="Gene3D" id="3.30.70.870">
    <property type="entry name" value="Elongation Factor G (Translational Gtpase), domain 3"/>
    <property type="match status" value="1"/>
</dbReference>
<dbReference type="Gene3D" id="3.40.50.300">
    <property type="entry name" value="P-loop containing nucleotide triphosphate hydrolases"/>
    <property type="match status" value="1"/>
</dbReference>
<evidence type="ECO:0000256" key="3">
    <source>
        <dbReference type="ARBA" id="ARBA00023134"/>
    </source>
</evidence>
<dbReference type="RefSeq" id="WP_027421686.1">
    <property type="nucleotide sequence ID" value="NZ_FOGW01000012.1"/>
</dbReference>
<dbReference type="InterPro" id="IPR020568">
    <property type="entry name" value="Ribosomal_Su5_D2-typ_SF"/>
</dbReference>
<evidence type="ECO:0000313" key="5">
    <source>
        <dbReference type="EMBL" id="SER86019.1"/>
    </source>
</evidence>
<evidence type="ECO:0000256" key="1">
    <source>
        <dbReference type="ARBA" id="ARBA00022741"/>
    </source>
</evidence>
<dbReference type="InterPro" id="IPR009000">
    <property type="entry name" value="Transl_B-barrel_sf"/>
</dbReference>